<keyword evidence="1" id="KW-0540">Nuclease</keyword>
<dbReference type="SUPFAM" id="SSF48537">
    <property type="entry name" value="Phospholipase C/P1 nuclease"/>
    <property type="match status" value="1"/>
</dbReference>
<evidence type="ECO:0000256" key="1">
    <source>
        <dbReference type="ARBA" id="ARBA00022722"/>
    </source>
</evidence>
<evidence type="ECO:0000313" key="8">
    <source>
        <dbReference type="EMBL" id="GAN45683.1"/>
    </source>
</evidence>
<evidence type="ECO:0000256" key="2">
    <source>
        <dbReference type="ARBA" id="ARBA00022723"/>
    </source>
</evidence>
<evidence type="ECO:0000313" key="10">
    <source>
        <dbReference type="Proteomes" id="UP000253740"/>
    </source>
</evidence>
<dbReference type="GO" id="GO:0046872">
    <property type="term" value="F:metal ion binding"/>
    <property type="evidence" value="ECO:0007669"/>
    <property type="project" value="UniProtKB-KW"/>
</dbReference>
<keyword evidence="7" id="KW-0732">Signal</keyword>
<dbReference type="InterPro" id="IPR003154">
    <property type="entry name" value="S1/P1nuclease"/>
</dbReference>
<dbReference type="Gene3D" id="1.10.575.10">
    <property type="entry name" value="P1 Nuclease"/>
    <property type="match status" value="1"/>
</dbReference>
<keyword evidence="5" id="KW-1015">Disulfide bond</keyword>
<keyword evidence="4" id="KW-0378">Hydrolase</keyword>
<feature type="signal peptide" evidence="7">
    <location>
        <begin position="1"/>
        <end position="21"/>
    </location>
</feature>
<dbReference type="EMBL" id="DF952382">
    <property type="protein sequence ID" value="GAN45683.1"/>
    <property type="molecule type" value="Genomic_DNA"/>
</dbReference>
<keyword evidence="2" id="KW-0479">Metal-binding</keyword>
<dbReference type="STRING" id="1475481.GCA_000953855_00921"/>
<evidence type="ECO:0000256" key="4">
    <source>
        <dbReference type="ARBA" id="ARBA00022801"/>
    </source>
</evidence>
<evidence type="ECO:0000313" key="9">
    <source>
        <dbReference type="EMBL" id="GAP65618.1"/>
    </source>
</evidence>
<dbReference type="PANTHER" id="PTHR33146:SF26">
    <property type="entry name" value="ENDONUCLEASE 4"/>
    <property type="match status" value="1"/>
</dbReference>
<evidence type="ECO:0000256" key="6">
    <source>
        <dbReference type="ARBA" id="ARBA00023180"/>
    </source>
</evidence>
<sequence>MSRLRWIACLLAAAVAAPAAAWGPLGHRVVAELAQRRLTPAARAEAERLLAPEHGRTLADVATWADDIRDDPAQAELAERTRKLHYVNFRSADCDYVPPRDCRDGQCVVAAIDRYAAILADRRRPDAERREALKFVVHFVADVHQPLHAGYRDDKGGNDYQVRYRGEGTNLHAVWDSLLLDARGLRWRAYADALDDDGPVSLPPPTPPLDDPPAQWAQESCRIVRDDGVYPRGRVIDDAYLASRRPLAERRLREAGARLAALLNRALAR</sequence>
<proteinExistence type="predicted"/>
<dbReference type="PANTHER" id="PTHR33146">
    <property type="entry name" value="ENDONUCLEASE 4"/>
    <property type="match status" value="1"/>
</dbReference>
<dbReference type="CDD" id="cd11010">
    <property type="entry name" value="S1-P1_nuclease"/>
    <property type="match status" value="1"/>
</dbReference>
<dbReference type="HOGENOM" id="CLU_044365_1_0_6"/>
<dbReference type="Proteomes" id="UP000253740">
    <property type="component" value="Unassembled WGS sequence"/>
</dbReference>
<dbReference type="GO" id="GO:0004519">
    <property type="term" value="F:endonuclease activity"/>
    <property type="evidence" value="ECO:0007669"/>
    <property type="project" value="UniProtKB-KW"/>
</dbReference>
<dbReference type="OrthoDB" id="267579at2"/>
<keyword evidence="3" id="KW-0255">Endonuclease</keyword>
<protein>
    <submittedName>
        <fullName evidence="9">S1/P1 Nuclease</fullName>
    </submittedName>
</protein>
<dbReference type="RefSeq" id="WP_062535543.1">
    <property type="nucleotide sequence ID" value="NZ_DF970163.1"/>
</dbReference>
<name>A0A0K8QL54_9GAMM</name>
<organism evidence="9">
    <name type="scientific">Mizugakiibacter sediminis</name>
    <dbReference type="NCBI Taxonomy" id="1475481"/>
    <lineage>
        <taxon>Bacteria</taxon>
        <taxon>Pseudomonadati</taxon>
        <taxon>Pseudomonadota</taxon>
        <taxon>Gammaproteobacteria</taxon>
        <taxon>Lysobacterales</taxon>
        <taxon>Rhodanobacteraceae</taxon>
        <taxon>Mizugakiibacter</taxon>
    </lineage>
</organism>
<dbReference type="GO" id="GO:0003676">
    <property type="term" value="F:nucleic acid binding"/>
    <property type="evidence" value="ECO:0007669"/>
    <property type="project" value="InterPro"/>
</dbReference>
<dbReference type="GO" id="GO:0006308">
    <property type="term" value="P:DNA catabolic process"/>
    <property type="evidence" value="ECO:0007669"/>
    <property type="project" value="InterPro"/>
</dbReference>
<evidence type="ECO:0000256" key="7">
    <source>
        <dbReference type="SAM" id="SignalP"/>
    </source>
</evidence>
<dbReference type="InterPro" id="IPR008947">
    <property type="entry name" value="PLipase_C/P1_nuclease_dom_sf"/>
</dbReference>
<evidence type="ECO:0000256" key="3">
    <source>
        <dbReference type="ARBA" id="ARBA00022759"/>
    </source>
</evidence>
<dbReference type="AlphaFoldDB" id="A0A0K8QL54"/>
<evidence type="ECO:0000256" key="5">
    <source>
        <dbReference type="ARBA" id="ARBA00023157"/>
    </source>
</evidence>
<keyword evidence="10" id="KW-1185">Reference proteome</keyword>
<dbReference type="GO" id="GO:0016788">
    <property type="term" value="F:hydrolase activity, acting on ester bonds"/>
    <property type="evidence" value="ECO:0007669"/>
    <property type="project" value="InterPro"/>
</dbReference>
<accession>A0A0K8QL54</accession>
<dbReference type="Pfam" id="PF02265">
    <property type="entry name" value="S1-P1_nuclease"/>
    <property type="match status" value="1"/>
</dbReference>
<gene>
    <name evidence="8" type="ORF">MBSD_2234</name>
    <name evidence="9" type="ORF">MBSD_n0908</name>
</gene>
<keyword evidence="6" id="KW-0325">Glycoprotein</keyword>
<reference evidence="9" key="2">
    <citation type="submission" date="2015-08" db="EMBL/GenBank/DDBJ databases">
        <title>Complete DNA Sequence of Pseudomonas syringae pv. actinidiae, the Causal Agent of Kiwifruit Canker Disease.</title>
        <authorList>
            <person name="Rikkerink E.H.A."/>
            <person name="Fineran P.C."/>
        </authorList>
    </citation>
    <scope>NUCLEOTIDE SEQUENCE</scope>
    <source>
        <strain evidence="9">SkMP5</strain>
    </source>
</reference>
<reference evidence="8" key="1">
    <citation type="submission" date="2015-03" db="EMBL/GenBank/DDBJ databases">
        <title>Draft genome sequence of Mizugakiibacter sediminis skMP5.</title>
        <authorList>
            <person name="Watanabe T."/>
            <person name="Kojima H."/>
            <person name="Fukui M."/>
        </authorList>
    </citation>
    <scope>NUCLEOTIDE SEQUENCE</scope>
    <source>
        <strain evidence="8">SkMP5</strain>
    </source>
</reference>
<dbReference type="EMBL" id="DF970163">
    <property type="protein sequence ID" value="GAP65618.1"/>
    <property type="molecule type" value="Genomic_DNA"/>
</dbReference>
<feature type="chain" id="PRO_5007415598" evidence="7">
    <location>
        <begin position="22"/>
        <end position="269"/>
    </location>
</feature>